<dbReference type="GO" id="GO:0017150">
    <property type="term" value="F:tRNA dihydrouridine synthase activity"/>
    <property type="evidence" value="ECO:0007669"/>
    <property type="project" value="InterPro"/>
</dbReference>
<dbReference type="InterPro" id="IPR018517">
    <property type="entry name" value="tRNA_hU_synthase_CS"/>
</dbReference>
<name>A0A382Q1G9_9ZZZZ</name>
<dbReference type="Pfam" id="PF01207">
    <property type="entry name" value="Dus"/>
    <property type="match status" value="1"/>
</dbReference>
<evidence type="ECO:0000256" key="2">
    <source>
        <dbReference type="ARBA" id="ARBA00022630"/>
    </source>
</evidence>
<dbReference type="InterPro" id="IPR035587">
    <property type="entry name" value="DUS-like_FMN-bd"/>
</dbReference>
<dbReference type="Gene3D" id="3.20.20.70">
    <property type="entry name" value="Aldolase class I"/>
    <property type="match status" value="1"/>
</dbReference>
<dbReference type="GO" id="GO:0050660">
    <property type="term" value="F:flavin adenine dinucleotide binding"/>
    <property type="evidence" value="ECO:0007669"/>
    <property type="project" value="InterPro"/>
</dbReference>
<dbReference type="PANTHER" id="PTHR45846:SF1">
    <property type="entry name" value="TRNA-DIHYDROURIDINE(47) SYNTHASE [NAD(P)(+)]-LIKE"/>
    <property type="match status" value="1"/>
</dbReference>
<keyword evidence="5" id="KW-0521">NADP</keyword>
<organism evidence="8">
    <name type="scientific">marine metagenome</name>
    <dbReference type="NCBI Taxonomy" id="408172"/>
    <lineage>
        <taxon>unclassified sequences</taxon>
        <taxon>metagenomes</taxon>
        <taxon>ecological metagenomes</taxon>
    </lineage>
</organism>
<dbReference type="NCBIfam" id="TIGR00737">
    <property type="entry name" value="nifR3_yhdG"/>
    <property type="match status" value="1"/>
</dbReference>
<evidence type="ECO:0000259" key="7">
    <source>
        <dbReference type="Pfam" id="PF01207"/>
    </source>
</evidence>
<keyword evidence="6" id="KW-0560">Oxidoreductase</keyword>
<dbReference type="PROSITE" id="PS01136">
    <property type="entry name" value="UPF0034"/>
    <property type="match status" value="1"/>
</dbReference>
<dbReference type="InterPro" id="IPR013785">
    <property type="entry name" value="Aldolase_TIM"/>
</dbReference>
<keyword evidence="4" id="KW-0819">tRNA processing</keyword>
<dbReference type="GO" id="GO:0003723">
    <property type="term" value="F:RNA binding"/>
    <property type="evidence" value="ECO:0007669"/>
    <property type="project" value="TreeGrafter"/>
</dbReference>
<evidence type="ECO:0000256" key="5">
    <source>
        <dbReference type="ARBA" id="ARBA00022857"/>
    </source>
</evidence>
<evidence type="ECO:0000256" key="4">
    <source>
        <dbReference type="ARBA" id="ARBA00022694"/>
    </source>
</evidence>
<accession>A0A382Q1G9</accession>
<evidence type="ECO:0000256" key="1">
    <source>
        <dbReference type="ARBA" id="ARBA00001917"/>
    </source>
</evidence>
<dbReference type="CDD" id="cd02801">
    <property type="entry name" value="DUS_like_FMN"/>
    <property type="match status" value="1"/>
</dbReference>
<dbReference type="InterPro" id="IPR004652">
    <property type="entry name" value="DusB-like"/>
</dbReference>
<proteinExistence type="predicted"/>
<dbReference type="AlphaFoldDB" id="A0A382Q1G9"/>
<comment type="cofactor">
    <cofactor evidence="1">
        <name>FMN</name>
        <dbReference type="ChEBI" id="CHEBI:58210"/>
    </cofactor>
</comment>
<keyword evidence="3" id="KW-0288">FMN</keyword>
<evidence type="ECO:0000256" key="6">
    <source>
        <dbReference type="ARBA" id="ARBA00023002"/>
    </source>
</evidence>
<protein>
    <recommendedName>
        <fullName evidence="7">DUS-like FMN-binding domain-containing protein</fullName>
    </recommendedName>
</protein>
<dbReference type="EMBL" id="UINC01110983">
    <property type="protein sequence ID" value="SVC78860.1"/>
    <property type="molecule type" value="Genomic_DNA"/>
</dbReference>
<evidence type="ECO:0000313" key="8">
    <source>
        <dbReference type="EMBL" id="SVC78860.1"/>
    </source>
</evidence>
<feature type="non-terminal residue" evidence="8">
    <location>
        <position position="264"/>
    </location>
</feature>
<evidence type="ECO:0000256" key="3">
    <source>
        <dbReference type="ARBA" id="ARBA00022643"/>
    </source>
</evidence>
<keyword evidence="2" id="KW-0285">Flavoprotein</keyword>
<dbReference type="PANTHER" id="PTHR45846">
    <property type="entry name" value="TRNA-DIHYDROURIDINE(47) SYNTHASE [NAD(P)(+)]-LIKE"/>
    <property type="match status" value="1"/>
</dbReference>
<reference evidence="8" key="1">
    <citation type="submission" date="2018-05" db="EMBL/GenBank/DDBJ databases">
        <authorList>
            <person name="Lanie J.A."/>
            <person name="Ng W.-L."/>
            <person name="Kazmierczak K.M."/>
            <person name="Andrzejewski T.M."/>
            <person name="Davidsen T.M."/>
            <person name="Wayne K.J."/>
            <person name="Tettelin H."/>
            <person name="Glass J.I."/>
            <person name="Rusch D."/>
            <person name="Podicherti R."/>
            <person name="Tsui H.-C.T."/>
            <person name="Winkler M.E."/>
        </authorList>
    </citation>
    <scope>NUCLEOTIDE SEQUENCE</scope>
</reference>
<feature type="domain" description="DUS-like FMN-binding" evidence="7">
    <location>
        <begin position="13"/>
        <end position="264"/>
    </location>
</feature>
<gene>
    <name evidence="8" type="ORF">METZ01_LOCUS331714</name>
</gene>
<dbReference type="SUPFAM" id="SSF51395">
    <property type="entry name" value="FMN-linked oxidoreductases"/>
    <property type="match status" value="1"/>
</dbReference>
<sequence>MNIGTIHINSPVLLAPMAGITDYPFRILCKEMGAGIVYSEFVSADGIIRENSKTLSLIRFEEAERPIGIQIFGSDADVMSQAARYVVDTFKPDILDINYGCPVPKVTKKGGGSAALQDLCLMDDITSAVVESVPEVPVTVKMRAGWNQESIIIPEVGERLEKIGVQAIALHPRTTKQRYTGKADWRYIKELKESCSIPVIGNGDVCTTDDMMRMFEETGCDAVMVGRAAHGNPWFFRDAKAKLNGEPNPLPPSLLDIANMCSRH</sequence>